<evidence type="ECO:0000313" key="1">
    <source>
        <dbReference type="EMBL" id="PNP95029.1"/>
    </source>
</evidence>
<dbReference type="Proteomes" id="UP000236500">
    <property type="component" value="Unassembled WGS sequence"/>
</dbReference>
<comment type="caution">
    <text evidence="1">The sequence shown here is derived from an EMBL/GenBank/DDBJ whole genome shotgun (WGS) entry which is preliminary data.</text>
</comment>
<dbReference type="EMBL" id="MPDH01000001">
    <property type="protein sequence ID" value="PNP95029.1"/>
    <property type="molecule type" value="Genomic_DNA"/>
</dbReference>
<protein>
    <recommendedName>
        <fullName evidence="3">Addiction module antidote</fullName>
    </recommendedName>
</protein>
<proteinExistence type="predicted"/>
<sequence length="116" mass="13383">MYGINNLDNERKIGIMTLESIRIYMYTIIEEVMTMMYALKRSTRKSGHSVITTLPPDVMSKLELVSGDNVEFVIKDNVVELRKAAEKKEAVSQDFLKMAEEVLEEYDQAFRGLVDR</sequence>
<dbReference type="SUPFAM" id="SSF89447">
    <property type="entry name" value="AbrB/MazE/MraZ-like"/>
    <property type="match status" value="1"/>
</dbReference>
<dbReference type="Gene3D" id="2.10.260.10">
    <property type="match status" value="1"/>
</dbReference>
<name>A0ABX4XRD4_9LIST</name>
<gene>
    <name evidence="1" type="ORF">BMT55_01385</name>
</gene>
<accession>A0ABX4XRD4</accession>
<dbReference type="InterPro" id="IPR037914">
    <property type="entry name" value="SpoVT-AbrB_sf"/>
</dbReference>
<keyword evidence="2" id="KW-1185">Reference proteome</keyword>
<evidence type="ECO:0000313" key="2">
    <source>
        <dbReference type="Proteomes" id="UP000236500"/>
    </source>
</evidence>
<organism evidence="1 2">
    <name type="scientific">Listeria newyorkensis</name>
    <dbReference type="NCBI Taxonomy" id="1497681"/>
    <lineage>
        <taxon>Bacteria</taxon>
        <taxon>Bacillati</taxon>
        <taxon>Bacillota</taxon>
        <taxon>Bacilli</taxon>
        <taxon>Bacillales</taxon>
        <taxon>Listeriaceae</taxon>
        <taxon>Listeria</taxon>
    </lineage>
</organism>
<reference evidence="1 2" key="1">
    <citation type="submission" date="2016-11" db="EMBL/GenBank/DDBJ databases">
        <title>Whole Genome Sequence of Listeria newyorkensis.</title>
        <authorList>
            <person name="Frink S."/>
            <person name="Morales C."/>
            <person name="Kiang D."/>
        </authorList>
    </citation>
    <scope>NUCLEOTIDE SEQUENCE [LARGE SCALE GENOMIC DNA]</scope>
    <source>
        <strain evidence="1 2">F1604011-044</strain>
    </source>
</reference>
<evidence type="ECO:0008006" key="3">
    <source>
        <dbReference type="Google" id="ProtNLM"/>
    </source>
</evidence>